<accession>A0A1C1CU34</accession>
<feature type="compositionally biased region" description="Gly residues" evidence="1">
    <location>
        <begin position="158"/>
        <end position="167"/>
    </location>
</feature>
<name>A0A1C1CU34_9EURO</name>
<organism evidence="2 3">
    <name type="scientific">Cladophialophora carrionii</name>
    <dbReference type="NCBI Taxonomy" id="86049"/>
    <lineage>
        <taxon>Eukaryota</taxon>
        <taxon>Fungi</taxon>
        <taxon>Dikarya</taxon>
        <taxon>Ascomycota</taxon>
        <taxon>Pezizomycotina</taxon>
        <taxon>Eurotiomycetes</taxon>
        <taxon>Chaetothyriomycetidae</taxon>
        <taxon>Chaetothyriales</taxon>
        <taxon>Herpotrichiellaceae</taxon>
        <taxon>Cladophialophora</taxon>
    </lineage>
</organism>
<feature type="compositionally biased region" description="Basic and acidic residues" evidence="1">
    <location>
        <begin position="1"/>
        <end position="17"/>
    </location>
</feature>
<dbReference type="eggNOG" id="ENOG502S5EQ">
    <property type="taxonomic scope" value="Eukaryota"/>
</dbReference>
<dbReference type="PANTHER" id="PTHR39606:SF1">
    <property type="entry name" value="CELL SURFACE PROTEIN"/>
    <property type="match status" value="1"/>
</dbReference>
<dbReference type="AlphaFoldDB" id="A0A1C1CU34"/>
<dbReference type="PANTHER" id="PTHR39606">
    <property type="entry name" value="SURFACE PROTEIN, PUTATIVE-RELATED"/>
    <property type="match status" value="1"/>
</dbReference>
<evidence type="ECO:0000313" key="3">
    <source>
        <dbReference type="Proteomes" id="UP000094526"/>
    </source>
</evidence>
<keyword evidence="3" id="KW-1185">Reference proteome</keyword>
<evidence type="ECO:0000256" key="1">
    <source>
        <dbReference type="SAM" id="MobiDB-lite"/>
    </source>
</evidence>
<dbReference type="Proteomes" id="UP000094526">
    <property type="component" value="Unassembled WGS sequence"/>
</dbReference>
<evidence type="ECO:0000313" key="2">
    <source>
        <dbReference type="EMBL" id="OCT52021.1"/>
    </source>
</evidence>
<protein>
    <recommendedName>
        <fullName evidence="4">Period circadian protein</fullName>
    </recommendedName>
</protein>
<feature type="compositionally biased region" description="Low complexity" evidence="1">
    <location>
        <begin position="105"/>
        <end position="114"/>
    </location>
</feature>
<dbReference type="VEuPathDB" id="FungiDB:G647_06110"/>
<comment type="caution">
    <text evidence="2">The sequence shown here is derived from an EMBL/GenBank/DDBJ whole genome shotgun (WGS) entry which is preliminary data.</text>
</comment>
<feature type="compositionally biased region" description="Basic and acidic residues" evidence="1">
    <location>
        <begin position="124"/>
        <end position="138"/>
    </location>
</feature>
<dbReference type="STRING" id="86049.A0A1C1CU34"/>
<dbReference type="VEuPathDB" id="FungiDB:CLCR_09108"/>
<dbReference type="OrthoDB" id="2590867at2759"/>
<feature type="compositionally biased region" description="Gly residues" evidence="1">
    <location>
        <begin position="68"/>
        <end position="87"/>
    </location>
</feature>
<evidence type="ECO:0008006" key="4">
    <source>
        <dbReference type="Google" id="ProtNLM"/>
    </source>
</evidence>
<proteinExistence type="predicted"/>
<reference evidence="3" key="1">
    <citation type="submission" date="2015-07" db="EMBL/GenBank/DDBJ databases">
        <authorList>
            <person name="Teixeira M.M."/>
            <person name="Souza R.C."/>
            <person name="Almeida L.G."/>
            <person name="Vicente V.A."/>
            <person name="de Hoog S."/>
            <person name="Bocca A.L."/>
            <person name="de Almeida S.R."/>
            <person name="Vasconcelos A.T."/>
            <person name="Felipe M.S."/>
        </authorList>
    </citation>
    <scope>NUCLEOTIDE SEQUENCE [LARGE SCALE GENOMIC DNA]</scope>
    <source>
        <strain evidence="3">KSF</strain>
    </source>
</reference>
<feature type="compositionally biased region" description="Basic and acidic residues" evidence="1">
    <location>
        <begin position="187"/>
        <end position="198"/>
    </location>
</feature>
<feature type="region of interest" description="Disordered" evidence="1">
    <location>
        <begin position="1"/>
        <end position="198"/>
    </location>
</feature>
<dbReference type="EMBL" id="LGRB01000009">
    <property type="protein sequence ID" value="OCT52021.1"/>
    <property type="molecule type" value="Genomic_DNA"/>
</dbReference>
<gene>
    <name evidence="2" type="ORF">CLCR_09108</name>
</gene>
<feature type="compositionally biased region" description="Basic and acidic residues" evidence="1">
    <location>
        <begin position="47"/>
        <end position="59"/>
    </location>
</feature>
<sequence length="198" mass="20059">MMNKADPRVDSNYDHRANPHSAVPGQGSTTSSTTTAGPHSSNMMNKVDPRVDSDFDHRANPNSNVPGYGSGTSGYGTAGHGTAGHGTSGYSTAGHGTTGHGTSGYGTTSTTTSGPHNSNIANKADPRVDSDRDHRNDPTSHVGGYGTQGTSGTMSTGAGSGVPGHGTGAFTESKRVHDSTLLNKLDPGTKTDAHGRAI</sequence>